<dbReference type="Proteomes" id="UP001057455">
    <property type="component" value="Unassembled WGS sequence"/>
</dbReference>
<evidence type="ECO:0000256" key="3">
    <source>
        <dbReference type="ARBA" id="ARBA00022490"/>
    </source>
</evidence>
<dbReference type="GO" id="GO:0006614">
    <property type="term" value="P:SRP-dependent cotranslational protein targeting to membrane"/>
    <property type="evidence" value="ECO:0007669"/>
    <property type="project" value="InterPro"/>
</dbReference>
<dbReference type="Pfam" id="PF02290">
    <property type="entry name" value="SRP14"/>
    <property type="match status" value="1"/>
</dbReference>
<evidence type="ECO:0000313" key="7">
    <source>
        <dbReference type="EMBL" id="GFE55461.1"/>
    </source>
</evidence>
<proteinExistence type="inferred from homology"/>
<keyword evidence="8" id="KW-1185">Reference proteome</keyword>
<sequence length="100" mass="11292">MVLLNCDEFVKQLTAMIVADADNAAKTLRITYKRHIPNTRTWRNRKESMDDITLAAEDPVCLVRARLGDCKISTHVPSGMVEEFTNSINEISELLGVQEE</sequence>
<comment type="subcellular location">
    <subcellularLocation>
        <location evidence="1">Cytoplasm</location>
    </subcellularLocation>
</comment>
<evidence type="ECO:0000256" key="2">
    <source>
        <dbReference type="ARBA" id="ARBA00010349"/>
    </source>
</evidence>
<keyword evidence="3" id="KW-0963">Cytoplasm</keyword>
<dbReference type="Gene3D" id="3.30.720.10">
    <property type="entry name" value="Signal recognition particle alu RNA binding heterodimer, srp9/1"/>
    <property type="match status" value="1"/>
</dbReference>
<evidence type="ECO:0000256" key="5">
    <source>
        <dbReference type="ARBA" id="ARBA00023135"/>
    </source>
</evidence>
<dbReference type="GO" id="GO:0030942">
    <property type="term" value="F:endoplasmic reticulum signal peptide binding"/>
    <property type="evidence" value="ECO:0007669"/>
    <property type="project" value="InterPro"/>
</dbReference>
<reference evidence="7" key="1">
    <citation type="submission" date="2019-12" db="EMBL/GenBank/DDBJ databases">
        <title>Genome sequence of Babesia ovis.</title>
        <authorList>
            <person name="Yamagishi J."/>
            <person name="Sevinc F."/>
            <person name="Xuan X."/>
        </authorList>
    </citation>
    <scope>NUCLEOTIDE SEQUENCE</scope>
    <source>
        <strain evidence="7">Selcuk</strain>
    </source>
</reference>
<evidence type="ECO:0000256" key="6">
    <source>
        <dbReference type="ARBA" id="ARBA00023274"/>
    </source>
</evidence>
<protein>
    <submittedName>
        <fullName evidence="7">Signal recognition particle 14 kDa</fullName>
    </submittedName>
</protein>
<comment type="similarity">
    <text evidence="2">Belongs to the SRP14 family.</text>
</comment>
<gene>
    <name evidence="7" type="ORF">BaOVIS_028650</name>
</gene>
<dbReference type="GO" id="GO:0008312">
    <property type="term" value="F:7S RNA binding"/>
    <property type="evidence" value="ECO:0007669"/>
    <property type="project" value="InterPro"/>
</dbReference>
<name>A0A9W5TDK7_BABOV</name>
<keyword evidence="5" id="KW-0733">Signal recognition particle</keyword>
<keyword evidence="6" id="KW-0687">Ribonucleoprotein</keyword>
<evidence type="ECO:0000313" key="8">
    <source>
        <dbReference type="Proteomes" id="UP001057455"/>
    </source>
</evidence>
<keyword evidence="4" id="KW-0694">RNA-binding</keyword>
<comment type="caution">
    <text evidence="7">The sequence shown here is derived from an EMBL/GenBank/DDBJ whole genome shotgun (WGS) entry which is preliminary data.</text>
</comment>
<evidence type="ECO:0000256" key="1">
    <source>
        <dbReference type="ARBA" id="ARBA00004496"/>
    </source>
</evidence>
<dbReference type="SUPFAM" id="SSF54762">
    <property type="entry name" value="Signal recognition particle alu RNA binding heterodimer, SRP9/14"/>
    <property type="match status" value="1"/>
</dbReference>
<dbReference type="EMBL" id="BLIY01000022">
    <property type="protein sequence ID" value="GFE55461.1"/>
    <property type="molecule type" value="Genomic_DNA"/>
</dbReference>
<dbReference type="InterPro" id="IPR003210">
    <property type="entry name" value="Signal_recog_particle_SRP14"/>
</dbReference>
<organism evidence="7 8">
    <name type="scientific">Babesia ovis</name>
    <dbReference type="NCBI Taxonomy" id="5869"/>
    <lineage>
        <taxon>Eukaryota</taxon>
        <taxon>Sar</taxon>
        <taxon>Alveolata</taxon>
        <taxon>Apicomplexa</taxon>
        <taxon>Aconoidasida</taxon>
        <taxon>Piroplasmida</taxon>
        <taxon>Babesiidae</taxon>
        <taxon>Babesia</taxon>
    </lineage>
</organism>
<evidence type="ECO:0000256" key="4">
    <source>
        <dbReference type="ARBA" id="ARBA00022884"/>
    </source>
</evidence>
<dbReference type="AlphaFoldDB" id="A0A9W5TDK7"/>
<dbReference type="GO" id="GO:0005786">
    <property type="term" value="C:signal recognition particle, endoplasmic reticulum targeting"/>
    <property type="evidence" value="ECO:0007669"/>
    <property type="project" value="UniProtKB-KW"/>
</dbReference>
<dbReference type="InterPro" id="IPR009018">
    <property type="entry name" value="Signal_recog_particle_SRP9/14"/>
</dbReference>
<accession>A0A9W5TDK7</accession>
<dbReference type="OrthoDB" id="19209at2759"/>